<organism evidence="1 2">
    <name type="scientific">Polarella glacialis</name>
    <name type="common">Dinoflagellate</name>
    <dbReference type="NCBI Taxonomy" id="89957"/>
    <lineage>
        <taxon>Eukaryota</taxon>
        <taxon>Sar</taxon>
        <taxon>Alveolata</taxon>
        <taxon>Dinophyceae</taxon>
        <taxon>Suessiales</taxon>
        <taxon>Suessiaceae</taxon>
        <taxon>Polarella</taxon>
    </lineage>
</organism>
<dbReference type="Proteomes" id="UP000626109">
    <property type="component" value="Unassembled WGS sequence"/>
</dbReference>
<sequence length="243" mass="25009">CKASREEDRLQILAKIPDVHEFDVQLQAVIFWVTWAAPERFGSVPMSLAHKTPLARQGTSALTLPKGGAAPEYAAGSAAHAQGAANSAAHARAAQAMAALACFCLLPGCSACAASKDAAPSSRCSCLMADCADCAVPARGQKRKRSDFAQSGKLLAAAAVLACMCLLPTCQPCAEGNGVLPVPRALRLRLPGAFPDEPLLSLEQPDCSIMWLLAASSPGFDRVDAAARAARRAASAAAASEGP</sequence>
<dbReference type="AlphaFoldDB" id="A0A813IFP2"/>
<feature type="non-terminal residue" evidence="1">
    <location>
        <position position="1"/>
    </location>
</feature>
<proteinExistence type="predicted"/>
<dbReference type="EMBL" id="CAJNNW010007676">
    <property type="protein sequence ID" value="CAE8649427.1"/>
    <property type="molecule type" value="Genomic_DNA"/>
</dbReference>
<evidence type="ECO:0000313" key="2">
    <source>
        <dbReference type="Proteomes" id="UP000626109"/>
    </source>
</evidence>
<gene>
    <name evidence="1" type="ORF">PGLA2088_LOCUS7407</name>
</gene>
<comment type="caution">
    <text evidence="1">The sequence shown here is derived from an EMBL/GenBank/DDBJ whole genome shotgun (WGS) entry which is preliminary data.</text>
</comment>
<name>A0A813IFP2_POLGL</name>
<evidence type="ECO:0000313" key="1">
    <source>
        <dbReference type="EMBL" id="CAE8649427.1"/>
    </source>
</evidence>
<accession>A0A813IFP2</accession>
<protein>
    <submittedName>
        <fullName evidence="1">Uncharacterized protein</fullName>
    </submittedName>
</protein>
<reference evidence="1" key="1">
    <citation type="submission" date="2021-02" db="EMBL/GenBank/DDBJ databases">
        <authorList>
            <person name="Dougan E. K."/>
            <person name="Rhodes N."/>
            <person name="Thang M."/>
            <person name="Chan C."/>
        </authorList>
    </citation>
    <scope>NUCLEOTIDE SEQUENCE</scope>
</reference>